<dbReference type="RefSeq" id="WP_086886732.1">
    <property type="nucleotide sequence ID" value="NZ_CP019893.1"/>
</dbReference>
<dbReference type="GeneID" id="32892477"/>
<keyword evidence="4" id="KW-1185">Reference proteome</keyword>
<name>A0A2Z2HNA2_9EURY</name>
<dbReference type="KEGG" id="naj:B1756_00325"/>
<dbReference type="PANTHER" id="PTHR21530">
    <property type="entry name" value="PHEROMONE SHUTDOWN PROTEIN"/>
    <property type="match status" value="1"/>
</dbReference>
<feature type="transmembrane region" description="Helical" evidence="2">
    <location>
        <begin position="470"/>
        <end position="489"/>
    </location>
</feature>
<evidence type="ECO:0000256" key="1">
    <source>
        <dbReference type="SAM" id="MobiDB-lite"/>
    </source>
</evidence>
<keyword evidence="2" id="KW-1133">Transmembrane helix</keyword>
<dbReference type="InterPro" id="IPR002816">
    <property type="entry name" value="TraB/PrgY/GumN_fam"/>
</dbReference>
<dbReference type="OrthoDB" id="185689at2157"/>
<dbReference type="PANTHER" id="PTHR21530:SF7">
    <property type="entry name" value="TRAB DOMAIN-CONTAINING PROTEIN"/>
    <property type="match status" value="1"/>
</dbReference>
<sequence>MSDAGGADVPEPPSPSSDERGSVQVLGTAHVSQASVDEVHETVDREQPDVVAVELDEGRFRQMQGGTPDDIEAKDLLSGNTVFQFLAYWMLSYVQSRLGDRFDIEPGADMRAAIDAAERNGSGVALVDRDIQVTIQRFWRRLSLIEKLKMVGGLALGVTDPRTIGIGAGVAIGTIVGLIVSLLFAPLLGYGDLTLLGVTDPSTLQLVGSVGLGAFVGLFAGLLVMPSLESAERYTGGLASGLSLRLLGGMGLGIVACLALVSTETFVGPISPGRFESAGVYTIRGGVGLLAGVGLGTLVGVALGLVLEQLGGDVEEVEEIDIEQMTDGDVVAAMMEEFRQFSPRGANALIDERDAYIAHNLHQLRTQGYDVLAVVGAGHKAGIERYLEDPDALPSMESISTTAKGRRFSVLKLFGYLVMIGFFGFFFLLMMAGVQNTFLLQLFVAWFLFNGIFAFSLARLAGARWTSAGVGGLVAWLTSINPMLAPGWFTGYVELRHRPVNVGDIGRLNEIIGDTERPIDEAFAEMFDVPLFRLIMIVALTNIGSLIATVLFPIVVLPWLAGPEFGGVDALMDELIAGARNSLELIWGVLT</sequence>
<dbReference type="InterPro" id="IPR046345">
    <property type="entry name" value="TraB_PrgY-like"/>
</dbReference>
<evidence type="ECO:0000313" key="3">
    <source>
        <dbReference type="EMBL" id="ARS88351.1"/>
    </source>
</evidence>
<feature type="transmembrane region" description="Helical" evidence="2">
    <location>
        <begin position="246"/>
        <end position="267"/>
    </location>
</feature>
<dbReference type="CDD" id="cd14726">
    <property type="entry name" value="TraB_PrgY-like"/>
    <property type="match status" value="1"/>
</dbReference>
<feature type="region of interest" description="Disordered" evidence="1">
    <location>
        <begin position="1"/>
        <end position="45"/>
    </location>
</feature>
<keyword evidence="2" id="KW-0812">Transmembrane</keyword>
<accession>A0A2Z2HNA2</accession>
<feature type="transmembrane region" description="Helical" evidence="2">
    <location>
        <begin position="287"/>
        <end position="307"/>
    </location>
</feature>
<evidence type="ECO:0000313" key="4">
    <source>
        <dbReference type="Proteomes" id="UP000250088"/>
    </source>
</evidence>
<proteinExistence type="predicted"/>
<dbReference type="Pfam" id="PF01963">
    <property type="entry name" value="TraB_PrgY_gumN"/>
    <property type="match status" value="2"/>
</dbReference>
<evidence type="ECO:0000256" key="2">
    <source>
        <dbReference type="SAM" id="Phobius"/>
    </source>
</evidence>
<feature type="transmembrane region" description="Helical" evidence="2">
    <location>
        <begin position="534"/>
        <end position="557"/>
    </location>
</feature>
<keyword evidence="2" id="KW-0472">Membrane</keyword>
<dbReference type="EMBL" id="CP019893">
    <property type="protein sequence ID" value="ARS88351.1"/>
    <property type="molecule type" value="Genomic_DNA"/>
</dbReference>
<dbReference type="AlphaFoldDB" id="A0A2Z2HNA2"/>
<dbReference type="Proteomes" id="UP000250088">
    <property type="component" value="Chromosome"/>
</dbReference>
<protein>
    <submittedName>
        <fullName evidence="3">Conjugal transfer protein TraB</fullName>
    </submittedName>
</protein>
<feature type="transmembrane region" description="Helical" evidence="2">
    <location>
        <begin position="438"/>
        <end position="458"/>
    </location>
</feature>
<feature type="transmembrane region" description="Helical" evidence="2">
    <location>
        <begin position="413"/>
        <end position="432"/>
    </location>
</feature>
<reference evidence="4" key="1">
    <citation type="submission" date="2017-02" db="EMBL/GenBank/DDBJ databases">
        <title>Natronthermophilus aegyptiacus gen. nov.,sp. nov., an aerobic, extremely halophilic alkalithermophilic archaeon isolated from the athalassohaline Wadi An Natrun, Egypt.</title>
        <authorList>
            <person name="Zhao B."/>
        </authorList>
    </citation>
    <scope>NUCLEOTIDE SEQUENCE [LARGE SCALE GENOMIC DNA]</scope>
    <source>
        <strain evidence="4">JW/NM-HA 15</strain>
    </source>
</reference>
<feature type="transmembrane region" description="Helical" evidence="2">
    <location>
        <begin position="204"/>
        <end position="225"/>
    </location>
</feature>
<feature type="transmembrane region" description="Helical" evidence="2">
    <location>
        <begin position="164"/>
        <end position="184"/>
    </location>
</feature>
<organism evidence="3 4">
    <name type="scientific">Natrarchaeobaculum aegyptiacum</name>
    <dbReference type="NCBI Taxonomy" id="745377"/>
    <lineage>
        <taxon>Archaea</taxon>
        <taxon>Methanobacteriati</taxon>
        <taxon>Methanobacteriota</taxon>
        <taxon>Stenosarchaea group</taxon>
        <taxon>Halobacteria</taxon>
        <taxon>Halobacteriales</taxon>
        <taxon>Natrialbaceae</taxon>
        <taxon>Natrarchaeobaculum</taxon>
    </lineage>
</organism>
<gene>
    <name evidence="3" type="ORF">B1756_00325</name>
</gene>